<dbReference type="PANTHER" id="PTHR12526:SF629">
    <property type="entry name" value="TEICHURONIC ACID BIOSYNTHESIS GLYCOSYLTRANSFERASE TUAH-RELATED"/>
    <property type="match status" value="1"/>
</dbReference>
<protein>
    <submittedName>
        <fullName evidence="5">Glycosyl transferase, group 1</fullName>
    </submittedName>
</protein>
<dbReference type="STRING" id="204669.Acid345_3307"/>
<evidence type="ECO:0000313" key="5">
    <source>
        <dbReference type="EMBL" id="ABF42308.1"/>
    </source>
</evidence>
<feature type="domain" description="Glycosyltransferase subfamily 4-like N-terminal" evidence="4">
    <location>
        <begin position="36"/>
        <end position="170"/>
    </location>
</feature>
<evidence type="ECO:0000256" key="1">
    <source>
        <dbReference type="ARBA" id="ARBA00022676"/>
    </source>
</evidence>
<dbReference type="AlphaFoldDB" id="Q1ILE2"/>
<gene>
    <name evidence="5" type="ordered locus">Acid345_3307</name>
</gene>
<evidence type="ECO:0000259" key="3">
    <source>
        <dbReference type="Pfam" id="PF00534"/>
    </source>
</evidence>
<dbReference type="Pfam" id="PF00534">
    <property type="entry name" value="Glycos_transf_1"/>
    <property type="match status" value="1"/>
</dbReference>
<feature type="domain" description="Glycosyl transferase family 1" evidence="3">
    <location>
        <begin position="198"/>
        <end position="356"/>
    </location>
</feature>
<evidence type="ECO:0000256" key="2">
    <source>
        <dbReference type="ARBA" id="ARBA00022679"/>
    </source>
</evidence>
<dbReference type="Gene3D" id="3.40.50.2000">
    <property type="entry name" value="Glycogen Phosphorylase B"/>
    <property type="match status" value="2"/>
</dbReference>
<dbReference type="RefSeq" id="WP_011524107.1">
    <property type="nucleotide sequence ID" value="NC_008009.1"/>
</dbReference>
<dbReference type="GO" id="GO:0016757">
    <property type="term" value="F:glycosyltransferase activity"/>
    <property type="evidence" value="ECO:0007669"/>
    <property type="project" value="UniProtKB-KW"/>
</dbReference>
<dbReference type="InterPro" id="IPR028098">
    <property type="entry name" value="Glyco_trans_4-like_N"/>
</dbReference>
<dbReference type="KEGG" id="aba:Acid345_3307"/>
<dbReference type="Pfam" id="PF13579">
    <property type="entry name" value="Glyco_trans_4_4"/>
    <property type="match status" value="1"/>
</dbReference>
<evidence type="ECO:0000313" key="6">
    <source>
        <dbReference type="Proteomes" id="UP000002432"/>
    </source>
</evidence>
<reference evidence="5 6" key="1">
    <citation type="journal article" date="2009" name="Appl. Environ. Microbiol.">
        <title>Three genomes from the phylum Acidobacteria provide insight into the lifestyles of these microorganisms in soils.</title>
        <authorList>
            <person name="Ward N.L."/>
            <person name="Challacombe J.F."/>
            <person name="Janssen P.H."/>
            <person name="Henrissat B."/>
            <person name="Coutinho P.M."/>
            <person name="Wu M."/>
            <person name="Xie G."/>
            <person name="Haft D.H."/>
            <person name="Sait M."/>
            <person name="Badger J."/>
            <person name="Barabote R.D."/>
            <person name="Bradley B."/>
            <person name="Brettin T.S."/>
            <person name="Brinkac L.M."/>
            <person name="Bruce D."/>
            <person name="Creasy T."/>
            <person name="Daugherty S.C."/>
            <person name="Davidsen T.M."/>
            <person name="DeBoy R.T."/>
            <person name="Detter J.C."/>
            <person name="Dodson R.J."/>
            <person name="Durkin A.S."/>
            <person name="Ganapathy A."/>
            <person name="Gwinn-Giglio M."/>
            <person name="Han C.S."/>
            <person name="Khouri H."/>
            <person name="Kiss H."/>
            <person name="Kothari S.P."/>
            <person name="Madupu R."/>
            <person name="Nelson K.E."/>
            <person name="Nelson W.C."/>
            <person name="Paulsen I."/>
            <person name="Penn K."/>
            <person name="Ren Q."/>
            <person name="Rosovitz M.J."/>
            <person name="Selengut J.D."/>
            <person name="Shrivastava S."/>
            <person name="Sullivan S.A."/>
            <person name="Tapia R."/>
            <person name="Thompson L.S."/>
            <person name="Watkins K.L."/>
            <person name="Yang Q."/>
            <person name="Yu C."/>
            <person name="Zafar N."/>
            <person name="Zhou L."/>
            <person name="Kuske C.R."/>
        </authorList>
    </citation>
    <scope>NUCLEOTIDE SEQUENCE [LARGE SCALE GENOMIC DNA]</scope>
    <source>
        <strain evidence="5 6">Ellin345</strain>
    </source>
</reference>
<dbReference type="CAZy" id="GT4">
    <property type="family name" value="Glycosyltransferase Family 4"/>
</dbReference>
<dbReference type="CDD" id="cd03794">
    <property type="entry name" value="GT4_WbuB-like"/>
    <property type="match status" value="1"/>
</dbReference>
<dbReference type="InterPro" id="IPR001296">
    <property type="entry name" value="Glyco_trans_1"/>
</dbReference>
<dbReference type="eggNOG" id="COG0438">
    <property type="taxonomic scope" value="Bacteria"/>
</dbReference>
<dbReference type="EMBL" id="CP000360">
    <property type="protein sequence ID" value="ABF42308.1"/>
    <property type="molecule type" value="Genomic_DNA"/>
</dbReference>
<dbReference type="SUPFAM" id="SSF53756">
    <property type="entry name" value="UDP-Glycosyltransferase/glycogen phosphorylase"/>
    <property type="match status" value="1"/>
</dbReference>
<keyword evidence="6" id="KW-1185">Reference proteome</keyword>
<keyword evidence="2 5" id="KW-0808">Transferase</keyword>
<dbReference type="HOGENOM" id="CLU_009583_36_1_0"/>
<dbReference type="EnsemblBacteria" id="ABF42308">
    <property type="protein sequence ID" value="ABF42308"/>
    <property type="gene ID" value="Acid345_3307"/>
</dbReference>
<proteinExistence type="predicted"/>
<organism evidence="5 6">
    <name type="scientific">Koribacter versatilis (strain Ellin345)</name>
    <dbReference type="NCBI Taxonomy" id="204669"/>
    <lineage>
        <taxon>Bacteria</taxon>
        <taxon>Pseudomonadati</taxon>
        <taxon>Acidobacteriota</taxon>
        <taxon>Terriglobia</taxon>
        <taxon>Terriglobales</taxon>
        <taxon>Candidatus Korobacteraceae</taxon>
        <taxon>Candidatus Korobacter</taxon>
    </lineage>
</organism>
<sequence>MSPVSSNQPIASRPRVVHFSSVHSADDVRILHKEGKSLAAEGYDVNFVVPHTQDEERDGVRIHAVPIPKNRRERTTRTVWQVYRKVLGLKPQVAHFHDPELIPVGMLLKMRGIRVVYDVHEDYSATMMDKEWLPLPVRWLARAGVVGFESAGCAMFDQIITATEGIAERMPPKKTVPVQNFPMLAEFPTAGGVPYSSRDNVVVFVGGLGLIRGAKEMVEAIQLVPDHLNPKLLIVGPLEPPVSPEWIAAIDVKKRVTWGGVKRRHELKDIFGVARCGIIAFLPLKNHLNAQPNKMFEYMAAGLPLVASDFPYMRKVTDGARCGISVDPLSAQSIADAMQWIFEHPAEAEEMGKRGRAAVESEYTWESQRQRLVACYQRLTARNGAQILSQHA</sequence>
<dbReference type="Proteomes" id="UP000002432">
    <property type="component" value="Chromosome"/>
</dbReference>
<dbReference type="OrthoDB" id="9813214at2"/>
<name>Q1ILE2_KORVE</name>
<accession>Q1ILE2</accession>
<dbReference type="PANTHER" id="PTHR12526">
    <property type="entry name" value="GLYCOSYLTRANSFERASE"/>
    <property type="match status" value="1"/>
</dbReference>
<keyword evidence="1" id="KW-0328">Glycosyltransferase</keyword>
<evidence type="ECO:0000259" key="4">
    <source>
        <dbReference type="Pfam" id="PF13579"/>
    </source>
</evidence>